<accession>A0A6M4G555</accession>
<dbReference type="RefSeq" id="WP_169860840.1">
    <property type="nucleotide sequence ID" value="NZ_CP053021.1"/>
</dbReference>
<protein>
    <recommendedName>
        <fullName evidence="3">LysR family transcriptional regulator</fullName>
    </recommendedName>
</protein>
<dbReference type="AlphaFoldDB" id="A0A6M4G555"/>
<gene>
    <name evidence="1" type="ORF">HH800_09240</name>
</gene>
<evidence type="ECO:0000313" key="1">
    <source>
        <dbReference type="EMBL" id="QJR02348.1"/>
    </source>
</evidence>
<name>A0A6M4G555_SPHYA</name>
<proteinExistence type="predicted"/>
<evidence type="ECO:0008006" key="3">
    <source>
        <dbReference type="Google" id="ProtNLM"/>
    </source>
</evidence>
<sequence>MTVPDSPQIIIPFTPVPFARQRHDGWTRRTQQRFIDALGALGSLGQAARAVGMTRASAYRLRARPGADSFAAAWDQALDIGRARMFDVAMTRALDGHTTIRITRGGAFTLEPGIARYLVAAAIRDAPPLPASKAP</sequence>
<reference evidence="1 2" key="1">
    <citation type="submission" date="2020-04" db="EMBL/GenBank/DDBJ databases">
        <title>The Whole Genome Analysis of High salt-tolerant Sphingobium yanoikuyae YC-XJ2 with Aryl organophosphorus flame retardants (aryl-OPFRs)-degrading capacity and characteristics of Related phosphotriesterase.</title>
        <authorList>
            <person name="Li X."/>
        </authorList>
    </citation>
    <scope>NUCLEOTIDE SEQUENCE [LARGE SCALE GENOMIC DNA]</scope>
    <source>
        <strain evidence="1 2">YC-XJ2</strain>
    </source>
</reference>
<evidence type="ECO:0000313" key="2">
    <source>
        <dbReference type="Proteomes" id="UP000502611"/>
    </source>
</evidence>
<dbReference type="EMBL" id="CP053021">
    <property type="protein sequence ID" value="QJR02348.1"/>
    <property type="molecule type" value="Genomic_DNA"/>
</dbReference>
<organism evidence="1 2">
    <name type="scientific">Sphingobium yanoikuyae</name>
    <name type="common">Sphingomonas yanoikuyae</name>
    <dbReference type="NCBI Taxonomy" id="13690"/>
    <lineage>
        <taxon>Bacteria</taxon>
        <taxon>Pseudomonadati</taxon>
        <taxon>Pseudomonadota</taxon>
        <taxon>Alphaproteobacteria</taxon>
        <taxon>Sphingomonadales</taxon>
        <taxon>Sphingomonadaceae</taxon>
        <taxon>Sphingobium</taxon>
    </lineage>
</organism>
<dbReference type="Proteomes" id="UP000502611">
    <property type="component" value="Chromosome"/>
</dbReference>